<organism evidence="1 2">
    <name type="scientific">Lentihominibacter hominis</name>
    <dbReference type="NCBI Taxonomy" id="2763645"/>
    <lineage>
        <taxon>Bacteria</taxon>
        <taxon>Bacillati</taxon>
        <taxon>Bacillota</taxon>
        <taxon>Clostridia</taxon>
        <taxon>Peptostreptococcales</taxon>
        <taxon>Anaerovoracaceae</taxon>
        <taxon>Lentihominibacter</taxon>
    </lineage>
</organism>
<accession>A0A926IAJ5</accession>
<dbReference type="AlphaFoldDB" id="A0A926IAJ5"/>
<reference evidence="1" key="1">
    <citation type="submission" date="2020-08" db="EMBL/GenBank/DDBJ databases">
        <title>Genome public.</title>
        <authorList>
            <person name="Liu C."/>
            <person name="Sun Q."/>
        </authorList>
    </citation>
    <scope>NUCLEOTIDE SEQUENCE</scope>
    <source>
        <strain evidence="1">NSJ-24</strain>
    </source>
</reference>
<proteinExistence type="predicted"/>
<dbReference type="Proteomes" id="UP000610862">
    <property type="component" value="Unassembled WGS sequence"/>
</dbReference>
<name>A0A926IAJ5_9FIRM</name>
<dbReference type="EMBL" id="JACRTA010000004">
    <property type="protein sequence ID" value="MBC8569190.1"/>
    <property type="molecule type" value="Genomic_DNA"/>
</dbReference>
<protein>
    <submittedName>
        <fullName evidence="1">Uncharacterized protein</fullName>
    </submittedName>
</protein>
<gene>
    <name evidence="1" type="ORF">H8692_10515</name>
</gene>
<keyword evidence="2" id="KW-1185">Reference proteome</keyword>
<comment type="caution">
    <text evidence="1">The sequence shown here is derived from an EMBL/GenBank/DDBJ whole genome shotgun (WGS) entry which is preliminary data.</text>
</comment>
<evidence type="ECO:0000313" key="2">
    <source>
        <dbReference type="Proteomes" id="UP000610862"/>
    </source>
</evidence>
<evidence type="ECO:0000313" key="1">
    <source>
        <dbReference type="EMBL" id="MBC8569190.1"/>
    </source>
</evidence>
<sequence>MQKATNQLTCAQSILRYTYHRKIFSKGVRFDIFFEDDENIYNIKMQCAKEYALSLRVGYCNSQFDMKRLTKGNKY</sequence>
<dbReference type="RefSeq" id="WP_177268288.1">
    <property type="nucleotide sequence ID" value="NZ_JACRTA010000004.1"/>
</dbReference>